<dbReference type="AlphaFoldDB" id="S0NP16"/>
<dbReference type="EMBL" id="ASWO01000007">
    <property type="protein sequence ID" value="EOT82974.1"/>
    <property type="molecule type" value="Genomic_DNA"/>
</dbReference>
<name>S0NP16_9ENTE</name>
<evidence type="ECO:0008006" key="3">
    <source>
        <dbReference type="Google" id="ProtNLM"/>
    </source>
</evidence>
<organism evidence="1 2">
    <name type="scientific">Enterococcus sulfureus ATCC 49903</name>
    <dbReference type="NCBI Taxonomy" id="1140003"/>
    <lineage>
        <taxon>Bacteria</taxon>
        <taxon>Bacillati</taxon>
        <taxon>Bacillota</taxon>
        <taxon>Bacilli</taxon>
        <taxon>Lactobacillales</taxon>
        <taxon>Enterococcaceae</taxon>
        <taxon>Enterococcus</taxon>
    </lineage>
</organism>
<dbReference type="RefSeq" id="WP_016186426.1">
    <property type="nucleotide sequence ID" value="NZ_ASWO01000007.1"/>
</dbReference>
<comment type="caution">
    <text evidence="1">The sequence shown here is derived from an EMBL/GenBank/DDBJ whole genome shotgun (WGS) entry which is preliminary data.</text>
</comment>
<evidence type="ECO:0000313" key="1">
    <source>
        <dbReference type="EMBL" id="EOT82974.1"/>
    </source>
</evidence>
<evidence type="ECO:0000313" key="2">
    <source>
        <dbReference type="Proteomes" id="UP000015961"/>
    </source>
</evidence>
<proteinExistence type="predicted"/>
<reference evidence="1 2" key="1">
    <citation type="submission" date="2013-03" db="EMBL/GenBank/DDBJ databases">
        <title>The Genome Sequence of Enterococcus sulfureus ATCC_49903 (PacBio/Illumina hybrid assembly).</title>
        <authorList>
            <consortium name="The Broad Institute Genomics Platform"/>
            <consortium name="The Broad Institute Genome Sequencing Center for Infectious Disease"/>
            <person name="Earl A."/>
            <person name="Russ C."/>
            <person name="Gilmore M."/>
            <person name="Surin D."/>
            <person name="Walker B."/>
            <person name="Young S."/>
            <person name="Zeng Q."/>
            <person name="Gargeya S."/>
            <person name="Fitzgerald M."/>
            <person name="Haas B."/>
            <person name="Abouelleil A."/>
            <person name="Allen A.W."/>
            <person name="Alvarado L."/>
            <person name="Arachchi H.M."/>
            <person name="Berlin A.M."/>
            <person name="Chapman S.B."/>
            <person name="Gainer-Dewar J."/>
            <person name="Goldberg J."/>
            <person name="Griggs A."/>
            <person name="Gujja S."/>
            <person name="Hansen M."/>
            <person name="Howarth C."/>
            <person name="Imamovic A."/>
            <person name="Ireland A."/>
            <person name="Larimer J."/>
            <person name="McCowan C."/>
            <person name="Murphy C."/>
            <person name="Pearson M."/>
            <person name="Poon T.W."/>
            <person name="Priest M."/>
            <person name="Roberts A."/>
            <person name="Saif S."/>
            <person name="Shea T."/>
            <person name="Sisk P."/>
            <person name="Sykes S."/>
            <person name="Wortman J."/>
            <person name="Nusbaum C."/>
            <person name="Birren B."/>
        </authorList>
    </citation>
    <scope>NUCLEOTIDE SEQUENCE [LARGE SCALE GENOMIC DNA]</scope>
    <source>
        <strain evidence="1 2">ATCC 49903</strain>
    </source>
</reference>
<dbReference type="Proteomes" id="UP000015961">
    <property type="component" value="Unassembled WGS sequence"/>
</dbReference>
<accession>S0NP16</accession>
<sequence>MLTDSTKELLTIELSRVREFVEIRDQQYQALSDFFQILQKKAILSYDEVTTLQDLTQAFTKTYDTIEQQIAYIEGILKEQAIMRPTLTQVQAIRATLDIQEQQLKQLALEINDRLH</sequence>
<protein>
    <recommendedName>
        <fullName evidence="3">LXG domain-containing protein</fullName>
    </recommendedName>
</protein>
<dbReference type="PATRIC" id="fig|1140003.3.peg.1921"/>
<dbReference type="STRING" id="1140003.OMY_01994"/>
<gene>
    <name evidence="1" type="ORF">I573_02087</name>
</gene>
<keyword evidence="2" id="KW-1185">Reference proteome</keyword>